<dbReference type="OrthoDB" id="1523826at2"/>
<evidence type="ECO:0000256" key="2">
    <source>
        <dbReference type="ARBA" id="ARBA00009695"/>
    </source>
</evidence>
<dbReference type="InterPro" id="IPR053924">
    <property type="entry name" value="RecX_HTH_2nd"/>
</dbReference>
<dbReference type="GO" id="GO:0006282">
    <property type="term" value="P:regulation of DNA repair"/>
    <property type="evidence" value="ECO:0007669"/>
    <property type="project" value="InterPro"/>
</dbReference>
<evidence type="ECO:0000259" key="5">
    <source>
        <dbReference type="Pfam" id="PF02631"/>
    </source>
</evidence>
<keyword evidence="8" id="KW-1185">Reference proteome</keyword>
<keyword evidence="4" id="KW-0963">Cytoplasm</keyword>
<feature type="domain" description="RecX third three-helical" evidence="6">
    <location>
        <begin position="103"/>
        <end position="148"/>
    </location>
</feature>
<dbReference type="InterPro" id="IPR036388">
    <property type="entry name" value="WH-like_DNA-bd_sf"/>
</dbReference>
<protein>
    <recommendedName>
        <fullName evidence="3">Regulatory protein RecX</fullName>
    </recommendedName>
</protein>
<evidence type="ECO:0000256" key="1">
    <source>
        <dbReference type="ARBA" id="ARBA00004496"/>
    </source>
</evidence>
<proteinExistence type="inferred from homology"/>
<name>A0A0X3ANS3_9FLAO</name>
<dbReference type="EMBL" id="FCOR01000004">
    <property type="protein sequence ID" value="CVK16001.1"/>
    <property type="molecule type" value="Genomic_DNA"/>
</dbReference>
<comment type="similarity">
    <text evidence="2">Belongs to the RecX family.</text>
</comment>
<dbReference type="PANTHER" id="PTHR33602">
    <property type="entry name" value="REGULATORY PROTEIN RECX FAMILY PROTEIN"/>
    <property type="match status" value="1"/>
</dbReference>
<dbReference type="Proteomes" id="UP000182761">
    <property type="component" value="Unassembled WGS sequence"/>
</dbReference>
<gene>
    <name evidence="7" type="ORF">Ga0061079_104120</name>
</gene>
<dbReference type="PANTHER" id="PTHR33602:SF1">
    <property type="entry name" value="REGULATORY PROTEIN RECX FAMILY PROTEIN"/>
    <property type="match status" value="1"/>
</dbReference>
<dbReference type="STRING" id="1586267.GCA_001418685_00839"/>
<evidence type="ECO:0000313" key="7">
    <source>
        <dbReference type="EMBL" id="CVK16001.1"/>
    </source>
</evidence>
<dbReference type="Pfam" id="PF21981">
    <property type="entry name" value="RecX_HTH3"/>
    <property type="match status" value="1"/>
</dbReference>
<accession>A0A0X3ANS3</accession>
<dbReference type="GO" id="GO:0005737">
    <property type="term" value="C:cytoplasm"/>
    <property type="evidence" value="ECO:0007669"/>
    <property type="project" value="UniProtKB-SubCell"/>
</dbReference>
<organism evidence="7 8">
    <name type="scientific">Apibacter mensalis</name>
    <dbReference type="NCBI Taxonomy" id="1586267"/>
    <lineage>
        <taxon>Bacteria</taxon>
        <taxon>Pseudomonadati</taxon>
        <taxon>Bacteroidota</taxon>
        <taxon>Flavobacteriia</taxon>
        <taxon>Flavobacteriales</taxon>
        <taxon>Weeksellaceae</taxon>
        <taxon>Apibacter</taxon>
    </lineage>
</organism>
<evidence type="ECO:0000256" key="3">
    <source>
        <dbReference type="ARBA" id="ARBA00018111"/>
    </source>
</evidence>
<reference evidence="7 8" key="1">
    <citation type="submission" date="2016-01" db="EMBL/GenBank/DDBJ databases">
        <authorList>
            <person name="McClelland M."/>
            <person name="Jain A."/>
            <person name="Saraogi P."/>
            <person name="Mendelson R."/>
            <person name="Westerman R."/>
            <person name="SanMiguel P."/>
            <person name="Csonka L."/>
        </authorList>
    </citation>
    <scope>NUCLEOTIDE SEQUENCE [LARGE SCALE GENOMIC DNA]</scope>
    <source>
        <strain evidence="7 8">R-53146</strain>
    </source>
</reference>
<sequence>MLILPQIKKKLADYCVYQDRSHYEVEQKLKEITNLNEEERGEILIWLIQNNFLSEERFAKSYARGKFYQKKWGKIKIKQGLKQKRIPGSLINVALEEIQETDYCSTLTGLAEKKWKVLKETDLFLKKKKLYNYLLQKGYENFLINKILKDY</sequence>
<comment type="subcellular location">
    <subcellularLocation>
        <location evidence="1">Cytoplasm</location>
    </subcellularLocation>
</comment>
<feature type="domain" description="RecX second three-helical" evidence="5">
    <location>
        <begin position="54"/>
        <end position="95"/>
    </location>
</feature>
<dbReference type="Pfam" id="PF02631">
    <property type="entry name" value="RecX_HTH2"/>
    <property type="match status" value="1"/>
</dbReference>
<dbReference type="InterPro" id="IPR003783">
    <property type="entry name" value="Regulatory_RecX"/>
</dbReference>
<evidence type="ECO:0000313" key="8">
    <source>
        <dbReference type="Proteomes" id="UP000182761"/>
    </source>
</evidence>
<dbReference type="AlphaFoldDB" id="A0A0X3ANS3"/>
<dbReference type="RefSeq" id="WP_055425212.1">
    <property type="nucleotide sequence ID" value="NZ_FCOR01000004.1"/>
</dbReference>
<evidence type="ECO:0000259" key="6">
    <source>
        <dbReference type="Pfam" id="PF21981"/>
    </source>
</evidence>
<evidence type="ECO:0000256" key="4">
    <source>
        <dbReference type="ARBA" id="ARBA00022490"/>
    </source>
</evidence>
<dbReference type="Gene3D" id="1.10.10.10">
    <property type="entry name" value="Winged helix-like DNA-binding domain superfamily/Winged helix DNA-binding domain"/>
    <property type="match status" value="2"/>
</dbReference>
<dbReference type="InterPro" id="IPR053925">
    <property type="entry name" value="RecX_HTH_3rd"/>
</dbReference>